<dbReference type="InterPro" id="IPR013783">
    <property type="entry name" value="Ig-like_fold"/>
</dbReference>
<evidence type="ECO:0000256" key="2">
    <source>
        <dbReference type="SAM" id="SignalP"/>
    </source>
</evidence>
<keyword evidence="2" id="KW-0732">Signal</keyword>
<feature type="domain" description="Fibronectin type-III" evidence="3">
    <location>
        <begin position="103"/>
        <end position="192"/>
    </location>
</feature>
<dbReference type="InterPro" id="IPR050991">
    <property type="entry name" value="ECM_Regulatory_Proteins"/>
</dbReference>
<protein>
    <recommendedName>
        <fullName evidence="3">Fibronectin type-III domain-containing protein</fullName>
    </recommendedName>
</protein>
<feature type="chain" id="PRO_5041642893" description="Fibronectin type-III domain-containing protein" evidence="2">
    <location>
        <begin position="27"/>
        <end position="315"/>
    </location>
</feature>
<dbReference type="Proteomes" id="UP001187415">
    <property type="component" value="Unassembled WGS sequence"/>
</dbReference>
<evidence type="ECO:0000313" key="4">
    <source>
        <dbReference type="EMBL" id="KAK2842038.1"/>
    </source>
</evidence>
<dbReference type="Pfam" id="PF00041">
    <property type="entry name" value="fn3"/>
    <property type="match status" value="2"/>
</dbReference>
<reference evidence="4" key="1">
    <citation type="submission" date="2023-07" db="EMBL/GenBank/DDBJ databases">
        <title>Chromosome-level Genome Assembly of Striped Snakehead (Channa striata).</title>
        <authorList>
            <person name="Liu H."/>
        </authorList>
    </citation>
    <scope>NUCLEOTIDE SEQUENCE</scope>
    <source>
        <strain evidence="4">Gz</strain>
        <tissue evidence="4">Muscle</tissue>
    </source>
</reference>
<dbReference type="EMBL" id="JAUPFM010000009">
    <property type="protein sequence ID" value="KAK2842038.1"/>
    <property type="molecule type" value="Genomic_DNA"/>
</dbReference>
<comment type="caution">
    <text evidence="4">The sequence shown here is derived from an EMBL/GenBank/DDBJ whole genome shotgun (WGS) entry which is preliminary data.</text>
</comment>
<dbReference type="SUPFAM" id="SSF49265">
    <property type="entry name" value="Fibronectin type III"/>
    <property type="match status" value="1"/>
</dbReference>
<dbReference type="SMART" id="SM00060">
    <property type="entry name" value="FN3"/>
    <property type="match status" value="2"/>
</dbReference>
<dbReference type="Gene3D" id="2.60.40.10">
    <property type="entry name" value="Immunoglobulins"/>
    <property type="match status" value="2"/>
</dbReference>
<feature type="domain" description="Fibronectin type-III" evidence="3">
    <location>
        <begin position="193"/>
        <end position="278"/>
    </location>
</feature>
<evidence type="ECO:0000313" key="5">
    <source>
        <dbReference type="Proteomes" id="UP001187415"/>
    </source>
</evidence>
<sequence>MNPVTHFSVPLWTLLFFSALLKVVPTQTIDTECNGTEILSTSQMTQITTMTTTFSLFLNISNCTLYIGNPVNGTTTDLIPGAVYPVYLNCTNCSKQLSSLTKNPATVTGLNITEITTSSLSLSWTKPVGNSSFYKVQWTDDIVSGSLNVSATSTTITNLTAGVRYYINVSAVADDKVTEGQPSSVFQYTKPAVVVNLTVSITASSVFLSWTQPVGNTLFYTVQSTDGSLNMNLNTTQTYVNITGLTPGGQYTFTVRAVAGDQETIGEANAVSLYTKPAVVVNLTVTEFTTSSVFLNWTQPVGNFFSIKSSGLMQV</sequence>
<evidence type="ECO:0000259" key="3">
    <source>
        <dbReference type="PROSITE" id="PS50853"/>
    </source>
</evidence>
<proteinExistence type="predicted"/>
<accession>A0AA88MT34</accession>
<dbReference type="InterPro" id="IPR003961">
    <property type="entry name" value="FN3_dom"/>
</dbReference>
<name>A0AA88MT34_CHASR</name>
<dbReference type="CDD" id="cd00063">
    <property type="entry name" value="FN3"/>
    <property type="match status" value="2"/>
</dbReference>
<feature type="signal peptide" evidence="2">
    <location>
        <begin position="1"/>
        <end position="26"/>
    </location>
</feature>
<evidence type="ECO:0000256" key="1">
    <source>
        <dbReference type="ARBA" id="ARBA00022737"/>
    </source>
</evidence>
<keyword evidence="5" id="KW-1185">Reference proteome</keyword>
<dbReference type="AlphaFoldDB" id="A0AA88MT34"/>
<keyword evidence="1" id="KW-0677">Repeat</keyword>
<dbReference type="PROSITE" id="PS50853">
    <property type="entry name" value="FN3"/>
    <property type="match status" value="2"/>
</dbReference>
<dbReference type="PANTHER" id="PTHR46708">
    <property type="entry name" value="TENASCIN"/>
    <property type="match status" value="1"/>
</dbReference>
<gene>
    <name evidence="4" type="ORF">Q5P01_012238</name>
</gene>
<organism evidence="4 5">
    <name type="scientific">Channa striata</name>
    <name type="common">Snakehead murrel</name>
    <name type="synonym">Ophicephalus striatus</name>
    <dbReference type="NCBI Taxonomy" id="64152"/>
    <lineage>
        <taxon>Eukaryota</taxon>
        <taxon>Metazoa</taxon>
        <taxon>Chordata</taxon>
        <taxon>Craniata</taxon>
        <taxon>Vertebrata</taxon>
        <taxon>Euteleostomi</taxon>
        <taxon>Actinopterygii</taxon>
        <taxon>Neopterygii</taxon>
        <taxon>Teleostei</taxon>
        <taxon>Neoteleostei</taxon>
        <taxon>Acanthomorphata</taxon>
        <taxon>Anabantaria</taxon>
        <taxon>Anabantiformes</taxon>
        <taxon>Channoidei</taxon>
        <taxon>Channidae</taxon>
        <taxon>Channa</taxon>
    </lineage>
</organism>
<dbReference type="PANTHER" id="PTHR46708:SF11">
    <property type="entry name" value="RECEPTOR-TYPE TYROSINE-PROTEIN PHOSPHATASE ETA-LIKE"/>
    <property type="match status" value="1"/>
</dbReference>
<dbReference type="InterPro" id="IPR036116">
    <property type="entry name" value="FN3_sf"/>
</dbReference>